<feature type="domain" description="Succinylglutamate desuccinylase/Aspartoacylase catalytic" evidence="5">
    <location>
        <begin position="70"/>
        <end position="258"/>
    </location>
</feature>
<evidence type="ECO:0000259" key="5">
    <source>
        <dbReference type="Pfam" id="PF24827"/>
    </source>
</evidence>
<dbReference type="PANTHER" id="PTHR37326">
    <property type="entry name" value="BLL3975 PROTEIN"/>
    <property type="match status" value="1"/>
</dbReference>
<evidence type="ECO:0000256" key="1">
    <source>
        <dbReference type="ARBA" id="ARBA00001947"/>
    </source>
</evidence>
<evidence type="ECO:0000313" key="6">
    <source>
        <dbReference type="EMBL" id="MEP0948363.1"/>
    </source>
</evidence>
<evidence type="ECO:0000256" key="2">
    <source>
        <dbReference type="ARBA" id="ARBA00022723"/>
    </source>
</evidence>
<dbReference type="SUPFAM" id="SSF53187">
    <property type="entry name" value="Zn-dependent exopeptidases"/>
    <property type="match status" value="1"/>
</dbReference>
<evidence type="ECO:0000256" key="3">
    <source>
        <dbReference type="ARBA" id="ARBA00022801"/>
    </source>
</evidence>
<protein>
    <submittedName>
        <fullName evidence="6">Succinylglutamate desuccinylase/aspartoacylase family protein</fullName>
    </submittedName>
</protein>
<keyword evidence="4" id="KW-0862">Zinc</keyword>
<keyword evidence="3" id="KW-0378">Hydrolase</keyword>
<proteinExistence type="predicted"/>
<accession>A0ABV0K8V9</accession>
<dbReference type="InterPro" id="IPR053138">
    <property type="entry name" value="N-alpha-Ac-DABA_deacetylase"/>
</dbReference>
<dbReference type="EMBL" id="JAMPKX010000007">
    <property type="protein sequence ID" value="MEP0948363.1"/>
    <property type="molecule type" value="Genomic_DNA"/>
</dbReference>
<sequence length="356" mass="37846">MTTLINPGSVSDVAKTIYTGDILQGVPVISHLGVGDLAPGHSHRFFFEGVQMATGQHWYVPVLVAKGDRPGPCVGLVAGIHGDEVSGIDAAQRVMAQLDPTAMAGSVVAVLGVSRPAVEYTRSHWLTAQGGGSQVDMNRVWPGDETGVNAATRHAGLLWNRLLITNVDMVIDYHTVTTGSDFTLFLFADLRQPTVRQMAELFPAEQIQNDPGLVGTLETALVASGIPALTVEIGGPRRFDASKIARAVEGTCNVLKHYGLSDGPLGRTAAEVGTVYGDALETIRATTGGFLELLVDLRDRVIPDQPIAIQRNAFGDVVAEYRASVVGEIAVVARDALCEPGSRVVQILYSRSEVEN</sequence>
<keyword evidence="7" id="KW-1185">Reference proteome</keyword>
<gene>
    <name evidence="6" type="ORF">NC992_15875</name>
</gene>
<dbReference type="Gene3D" id="3.40.630.10">
    <property type="entry name" value="Zn peptidases"/>
    <property type="match status" value="1"/>
</dbReference>
<dbReference type="InterPro" id="IPR043795">
    <property type="entry name" value="N-alpha-Ac-DABA-like"/>
</dbReference>
<dbReference type="PIRSF" id="PIRSF039012">
    <property type="entry name" value="ASP"/>
    <property type="match status" value="1"/>
</dbReference>
<dbReference type="CDD" id="cd06251">
    <property type="entry name" value="M14_ASTE_ASPA-like"/>
    <property type="match status" value="1"/>
</dbReference>
<comment type="caution">
    <text evidence="6">The sequence shown here is derived from an EMBL/GenBank/DDBJ whole genome shotgun (WGS) entry which is preliminary data.</text>
</comment>
<name>A0ABV0K8V9_9CYAN</name>
<dbReference type="RefSeq" id="WP_190703840.1">
    <property type="nucleotide sequence ID" value="NZ_JAMPKX010000007.1"/>
</dbReference>
<comment type="cofactor">
    <cofactor evidence="1">
        <name>Zn(2+)</name>
        <dbReference type="ChEBI" id="CHEBI:29105"/>
    </cofactor>
</comment>
<organism evidence="6 7">
    <name type="scientific">Leptolyngbya subtilissima DQ-A4</name>
    <dbReference type="NCBI Taxonomy" id="2933933"/>
    <lineage>
        <taxon>Bacteria</taxon>
        <taxon>Bacillati</taxon>
        <taxon>Cyanobacteriota</taxon>
        <taxon>Cyanophyceae</taxon>
        <taxon>Leptolyngbyales</taxon>
        <taxon>Leptolyngbyaceae</taxon>
        <taxon>Leptolyngbya group</taxon>
        <taxon>Leptolyngbya</taxon>
    </lineage>
</organism>
<dbReference type="Pfam" id="PF24827">
    <property type="entry name" value="AstE_AspA_cat"/>
    <property type="match status" value="1"/>
</dbReference>
<evidence type="ECO:0000256" key="4">
    <source>
        <dbReference type="ARBA" id="ARBA00022833"/>
    </source>
</evidence>
<dbReference type="Proteomes" id="UP001482513">
    <property type="component" value="Unassembled WGS sequence"/>
</dbReference>
<reference evidence="6 7" key="1">
    <citation type="submission" date="2022-04" db="EMBL/GenBank/DDBJ databases">
        <title>Positive selection, recombination, and allopatry shape intraspecific diversity of widespread and dominant cyanobacteria.</title>
        <authorList>
            <person name="Wei J."/>
            <person name="Shu W."/>
            <person name="Hu C."/>
        </authorList>
    </citation>
    <scope>NUCLEOTIDE SEQUENCE [LARGE SCALE GENOMIC DNA]</scope>
    <source>
        <strain evidence="6 7">DQ-A4</strain>
    </source>
</reference>
<keyword evidence="2" id="KW-0479">Metal-binding</keyword>
<dbReference type="InterPro" id="IPR055438">
    <property type="entry name" value="AstE_AspA_cat"/>
</dbReference>
<dbReference type="PANTHER" id="PTHR37326:SF1">
    <property type="entry name" value="BLL3975 PROTEIN"/>
    <property type="match status" value="1"/>
</dbReference>
<evidence type="ECO:0000313" key="7">
    <source>
        <dbReference type="Proteomes" id="UP001482513"/>
    </source>
</evidence>